<feature type="region of interest" description="Disordered" evidence="1">
    <location>
        <begin position="811"/>
        <end position="846"/>
    </location>
</feature>
<comment type="caution">
    <text evidence="3">The sequence shown here is derived from an EMBL/GenBank/DDBJ whole genome shotgun (WGS) entry which is preliminary data.</text>
</comment>
<gene>
    <name evidence="3" type="ORF">GCM10011358_30600</name>
</gene>
<feature type="compositionally biased region" description="Polar residues" evidence="1">
    <location>
        <begin position="308"/>
        <end position="317"/>
    </location>
</feature>
<dbReference type="InterPro" id="IPR014819">
    <property type="entry name" value="PriCT_2"/>
</dbReference>
<keyword evidence="4" id="KW-1185">Reference proteome</keyword>
<proteinExistence type="predicted"/>
<dbReference type="Proteomes" id="UP000617355">
    <property type="component" value="Unassembled WGS sequence"/>
</dbReference>
<dbReference type="Pfam" id="PF13481">
    <property type="entry name" value="AAA_25"/>
    <property type="match status" value="1"/>
</dbReference>
<feature type="domain" description="Primase C-terminal 2" evidence="2">
    <location>
        <begin position="335"/>
        <end position="407"/>
    </location>
</feature>
<dbReference type="Pfam" id="PF08707">
    <property type="entry name" value="PriCT_2"/>
    <property type="match status" value="1"/>
</dbReference>
<evidence type="ECO:0000259" key="2">
    <source>
        <dbReference type="Pfam" id="PF08707"/>
    </source>
</evidence>
<evidence type="ECO:0000313" key="4">
    <source>
        <dbReference type="Proteomes" id="UP000617355"/>
    </source>
</evidence>
<evidence type="ECO:0000313" key="3">
    <source>
        <dbReference type="EMBL" id="GGD44715.1"/>
    </source>
</evidence>
<dbReference type="EMBL" id="BMGI01000005">
    <property type="protein sequence ID" value="GGD44715.1"/>
    <property type="molecule type" value="Genomic_DNA"/>
</dbReference>
<dbReference type="SUPFAM" id="SSF52540">
    <property type="entry name" value="P-loop containing nucleoside triphosphate hydrolases"/>
    <property type="match status" value="1"/>
</dbReference>
<protein>
    <recommendedName>
        <fullName evidence="2">Primase C-terminal 2 domain-containing protein</fullName>
    </recommendedName>
</protein>
<name>A0ABQ1QTW3_9RHOB</name>
<sequence length="846" mass="90609">MKIDTISATTAQADTTDNTAVAEWRHLLDEIQRAGLVWSEDRERVLRFQAEYACGLLGADTAQAAIADLLSGGHAARQALEAIDPLFQPGDVVEIRALDPAGGGARSHNGDLSVPDDRADLAEFIKTHNGRRNLYFGVNPRASALGGTDRAARDKDVAARRAVFLDMDRKDAPDMDPDWTRTRQELEALGPLLVVETGNGFHVHFRIEDQIGEDLSASVASLASAMARIGSDNVADLPRIARLPFTVNLPTKVKRQRGNTVALALPVPGTGALPLVEGAPRALEALCAEIEGVAQRLGLPGKRGRGDNSASASSNGTGEKRGDPAPSTDLLRMALQELPNDPGGPFDHYDDWIRIGHAIKGAAVAGGFEAEGRAAWVEWSAKWGGDPGEAESKWDSFKPHTGWGTLMRELERANPDGWQKVRDAMARAAFPPLPASFRLQPVQPFNATSLPPRPWLYGRNVIAGYISMLVAPGGTGKSALVMTEAVAMATGRTLLPGDNPHHPLRVHYHNAEDDRIELQRRFEAVMRHHGITHTDLGNRLGMTSGRELDLILARQGRDGLTVNRKAVEWLVEKLTQARIDVLILDPLGAMHTLPENSNEAANMLMAALREVAHKSGAAIVLVHHTGKMAAKDMDTAGAGAARGASAFVDGARVVRQLRPAGGSDVGSLGIASVDRRFYIRVDNGKANLAPAEEARWLRLVSVNLGNGTSDYPNGDDVQTVERWTPPVAAGASASDLAAVQAAIQTAIDAGEPPRAASSAREWVGYLIAETLGLPVGSLGSKVADLSAEERANLARIKAMVRGWLKDGSLEQYDAPDKNRQPRPCIRPGTPAIFQNGEHQDEQPGAA</sequence>
<reference evidence="4" key="1">
    <citation type="journal article" date="2019" name="Int. J. Syst. Evol. Microbiol.">
        <title>The Global Catalogue of Microorganisms (GCM) 10K type strain sequencing project: providing services to taxonomists for standard genome sequencing and annotation.</title>
        <authorList>
            <consortium name="The Broad Institute Genomics Platform"/>
            <consortium name="The Broad Institute Genome Sequencing Center for Infectious Disease"/>
            <person name="Wu L."/>
            <person name="Ma J."/>
        </authorList>
    </citation>
    <scope>NUCLEOTIDE SEQUENCE [LARGE SCALE GENOMIC DNA]</scope>
    <source>
        <strain evidence="4">CGMCC 1.12922</strain>
    </source>
</reference>
<dbReference type="InterPro" id="IPR027417">
    <property type="entry name" value="P-loop_NTPase"/>
</dbReference>
<feature type="region of interest" description="Disordered" evidence="1">
    <location>
        <begin position="298"/>
        <end position="327"/>
    </location>
</feature>
<accession>A0ABQ1QTW3</accession>
<dbReference type="Gene3D" id="3.40.50.300">
    <property type="entry name" value="P-loop containing nucleotide triphosphate hydrolases"/>
    <property type="match status" value="1"/>
</dbReference>
<feature type="compositionally biased region" description="Basic and acidic residues" evidence="1">
    <location>
        <begin position="837"/>
        <end position="846"/>
    </location>
</feature>
<organism evidence="3 4">
    <name type="scientific">Sinisalibacter lacisalsi</name>
    <dbReference type="NCBI Taxonomy" id="1526570"/>
    <lineage>
        <taxon>Bacteria</taxon>
        <taxon>Pseudomonadati</taxon>
        <taxon>Pseudomonadota</taxon>
        <taxon>Alphaproteobacteria</taxon>
        <taxon>Rhodobacterales</taxon>
        <taxon>Roseobacteraceae</taxon>
        <taxon>Sinisalibacter</taxon>
    </lineage>
</organism>
<dbReference type="RefSeq" id="WP_188529374.1">
    <property type="nucleotide sequence ID" value="NZ_BMGI01000005.1"/>
</dbReference>
<evidence type="ECO:0000256" key="1">
    <source>
        <dbReference type="SAM" id="MobiDB-lite"/>
    </source>
</evidence>